<accession>A0A495Q9F3</accession>
<organism evidence="1 2">
    <name type="scientific">Actinomadura pelletieri DSM 43383</name>
    <dbReference type="NCBI Taxonomy" id="1120940"/>
    <lineage>
        <taxon>Bacteria</taxon>
        <taxon>Bacillati</taxon>
        <taxon>Actinomycetota</taxon>
        <taxon>Actinomycetes</taxon>
        <taxon>Streptosporangiales</taxon>
        <taxon>Thermomonosporaceae</taxon>
        <taxon>Actinomadura</taxon>
    </lineage>
</organism>
<proteinExistence type="predicted"/>
<gene>
    <name evidence="1" type="ORF">BZB76_6362</name>
</gene>
<name>A0A495Q9F3_9ACTN</name>
<evidence type="ECO:0000313" key="2">
    <source>
        <dbReference type="Proteomes" id="UP000274601"/>
    </source>
</evidence>
<dbReference type="EMBL" id="RBWU01000008">
    <property type="protein sequence ID" value="RKS68118.1"/>
    <property type="molecule type" value="Genomic_DNA"/>
</dbReference>
<sequence length="171" mass="17767">MATAYSAPSTETQEEIAAALQQIIAQLGSSEMKYPAELVNASLARDGAVRVIAYLADLAATAAREASAASGQDPEDLVRRFVERIDPGELPGTVLAWKRAVDAVLHLLGAPFPKVGVGSVEPEDLATALIFLQLLSRTDLGVGKHDPGLICTIPATTRRATGGPTPGPTPS</sequence>
<dbReference type="Proteomes" id="UP000274601">
    <property type="component" value="Unassembled WGS sequence"/>
</dbReference>
<evidence type="ECO:0000313" key="1">
    <source>
        <dbReference type="EMBL" id="RKS68118.1"/>
    </source>
</evidence>
<protein>
    <submittedName>
        <fullName evidence="1">Uncharacterized protein</fullName>
    </submittedName>
</protein>
<comment type="caution">
    <text evidence="1">The sequence shown here is derived from an EMBL/GenBank/DDBJ whole genome shotgun (WGS) entry which is preliminary data.</text>
</comment>
<dbReference type="AlphaFoldDB" id="A0A495Q9F3"/>
<reference evidence="1 2" key="1">
    <citation type="submission" date="2018-10" db="EMBL/GenBank/DDBJ databases">
        <title>Genomic Encyclopedia of Archaeal and Bacterial Type Strains, Phase II (KMG-II): from individual species to whole genera.</title>
        <authorList>
            <person name="Goeker M."/>
        </authorList>
    </citation>
    <scope>NUCLEOTIDE SEQUENCE [LARGE SCALE GENOMIC DNA]</scope>
    <source>
        <strain evidence="1 2">DSM 43383</strain>
    </source>
</reference>
<dbReference type="OrthoDB" id="9985364at2"/>
<dbReference type="RefSeq" id="WP_121438048.1">
    <property type="nucleotide sequence ID" value="NZ_RBWU01000008.1"/>
</dbReference>
<keyword evidence="2" id="KW-1185">Reference proteome</keyword>